<dbReference type="AlphaFoldDB" id="A0A239WKH2"/>
<accession>A0A239WKH2</accession>
<evidence type="ECO:0000313" key="1">
    <source>
        <dbReference type="EMBL" id="SNV34922.1"/>
    </source>
</evidence>
<reference evidence="1 2" key="1">
    <citation type="submission" date="2017-06" db="EMBL/GenBank/DDBJ databases">
        <authorList>
            <consortium name="Pathogen Informatics"/>
        </authorList>
    </citation>
    <scope>NUCLEOTIDE SEQUENCE [LARGE SCALE GENOMIC DNA]</scope>
    <source>
        <strain evidence="1 2">NCTC13490</strain>
    </source>
</reference>
<dbReference type="EMBL" id="LT906465">
    <property type="protein sequence ID" value="SNV34922.1"/>
    <property type="molecule type" value="Genomic_DNA"/>
</dbReference>
<proteinExistence type="predicted"/>
<name>A0A239WKH2_9FLAO</name>
<protein>
    <submittedName>
        <fullName evidence="1">Uncharacterized protein</fullName>
    </submittedName>
</protein>
<organism evidence="1 2">
    <name type="scientific">Chryseobacterium taklimakanense</name>
    <dbReference type="NCBI Taxonomy" id="536441"/>
    <lineage>
        <taxon>Bacteria</taxon>
        <taxon>Pseudomonadati</taxon>
        <taxon>Bacteroidota</taxon>
        <taxon>Flavobacteriia</taxon>
        <taxon>Flavobacteriales</taxon>
        <taxon>Weeksellaceae</taxon>
        <taxon>Chryseobacterium group</taxon>
        <taxon>Chryseobacterium</taxon>
    </lineage>
</organism>
<dbReference type="Proteomes" id="UP000215196">
    <property type="component" value="Chromosome 1"/>
</dbReference>
<gene>
    <name evidence="1" type="ORF">SAMEA4412677_00376</name>
</gene>
<keyword evidence="2" id="KW-1185">Reference proteome</keyword>
<sequence>MARHKYVKGKTVETVHGDINYFSESNIVDNGQFVNHTGKQNGIFYTDENSDITVNDLVVDGYWSDSRNNKITKALLGETVRFHIETKNVPNKINLLIRVYEWNRINNIRLGSIKSVTILNNTGYFEFYLNKKYWKKLLKNTGEGKELELFCKINGWGSSIEKGKYLNVENNDKAIAFLLGGAGQIRSPIIFKVLLEIFRMQK</sequence>
<dbReference type="KEGG" id="ctak:4412677_00376"/>
<evidence type="ECO:0000313" key="2">
    <source>
        <dbReference type="Proteomes" id="UP000215196"/>
    </source>
</evidence>
<dbReference type="RefSeq" id="WP_095069850.1">
    <property type="nucleotide sequence ID" value="NZ_LT906465.1"/>
</dbReference>